<proteinExistence type="predicted"/>
<evidence type="ECO:0000313" key="2">
    <source>
        <dbReference type="Proteomes" id="UP000314294"/>
    </source>
</evidence>
<comment type="caution">
    <text evidence="1">The sequence shown here is derived from an EMBL/GenBank/DDBJ whole genome shotgun (WGS) entry which is preliminary data.</text>
</comment>
<reference evidence="1 2" key="1">
    <citation type="submission" date="2019-03" db="EMBL/GenBank/DDBJ databases">
        <title>First draft genome of Liparis tanakae, snailfish: a comprehensive survey of snailfish specific genes.</title>
        <authorList>
            <person name="Kim W."/>
            <person name="Song I."/>
            <person name="Jeong J.-H."/>
            <person name="Kim D."/>
            <person name="Kim S."/>
            <person name="Ryu S."/>
            <person name="Song J.Y."/>
            <person name="Lee S.K."/>
        </authorList>
    </citation>
    <scope>NUCLEOTIDE SEQUENCE [LARGE SCALE GENOMIC DNA]</scope>
    <source>
        <tissue evidence="1">Muscle</tissue>
    </source>
</reference>
<dbReference type="Proteomes" id="UP000314294">
    <property type="component" value="Unassembled WGS sequence"/>
</dbReference>
<dbReference type="EMBL" id="SRLO01000275">
    <property type="protein sequence ID" value="TNN63350.1"/>
    <property type="molecule type" value="Genomic_DNA"/>
</dbReference>
<dbReference type="AlphaFoldDB" id="A0A4Z2HCX5"/>
<sequence>MKDLGVLLPKGLEDEAGDKTYLFPPIGTDLRARIKRAVIPRIWYLDARWKKGGTCHWEVKAGRISKGQEQGSQLQGNKGKPIPPGIILILETQGSPDSGSMGLSGEEKEEGGGVQSRILHQRKQRYYFSVEDPRKAATLRSVFDPCTRCSTTDIMRDCGEKLYRCQ</sequence>
<organism evidence="1 2">
    <name type="scientific">Liparis tanakae</name>
    <name type="common">Tanaka's snailfish</name>
    <dbReference type="NCBI Taxonomy" id="230148"/>
    <lineage>
        <taxon>Eukaryota</taxon>
        <taxon>Metazoa</taxon>
        <taxon>Chordata</taxon>
        <taxon>Craniata</taxon>
        <taxon>Vertebrata</taxon>
        <taxon>Euteleostomi</taxon>
        <taxon>Actinopterygii</taxon>
        <taxon>Neopterygii</taxon>
        <taxon>Teleostei</taxon>
        <taxon>Neoteleostei</taxon>
        <taxon>Acanthomorphata</taxon>
        <taxon>Eupercaria</taxon>
        <taxon>Perciformes</taxon>
        <taxon>Cottioidei</taxon>
        <taxon>Cottales</taxon>
        <taxon>Liparidae</taxon>
        <taxon>Liparis</taxon>
    </lineage>
</organism>
<accession>A0A4Z2HCX5</accession>
<evidence type="ECO:0000313" key="1">
    <source>
        <dbReference type="EMBL" id="TNN63350.1"/>
    </source>
</evidence>
<gene>
    <name evidence="1" type="ORF">EYF80_026452</name>
</gene>
<name>A0A4Z2HCX5_9TELE</name>
<protein>
    <submittedName>
        <fullName evidence="1">Uncharacterized protein</fullName>
    </submittedName>
</protein>
<keyword evidence="2" id="KW-1185">Reference proteome</keyword>